<evidence type="ECO:0000259" key="3">
    <source>
        <dbReference type="PROSITE" id="PS50801"/>
    </source>
</evidence>
<dbReference type="InterPro" id="IPR052706">
    <property type="entry name" value="Membrane-Transporter-like"/>
</dbReference>
<feature type="transmembrane region" description="Helical" evidence="2">
    <location>
        <begin position="97"/>
        <end position="116"/>
    </location>
</feature>
<dbReference type="Proteomes" id="UP001165060">
    <property type="component" value="Unassembled WGS sequence"/>
</dbReference>
<dbReference type="InterPro" id="IPR018490">
    <property type="entry name" value="cNMP-bd_dom_sf"/>
</dbReference>
<protein>
    <recommendedName>
        <fullName evidence="3">STAS domain-containing protein</fullName>
    </recommendedName>
</protein>
<dbReference type="SUPFAM" id="SSF51206">
    <property type="entry name" value="cAMP-binding domain-like"/>
    <property type="match status" value="1"/>
</dbReference>
<dbReference type="Gene3D" id="3.30.750.24">
    <property type="entry name" value="STAS domain"/>
    <property type="match status" value="1"/>
</dbReference>
<evidence type="ECO:0000256" key="1">
    <source>
        <dbReference type="SAM" id="MobiDB-lite"/>
    </source>
</evidence>
<proteinExistence type="predicted"/>
<dbReference type="InterPro" id="IPR002645">
    <property type="entry name" value="STAS_dom"/>
</dbReference>
<dbReference type="Gene3D" id="2.60.120.10">
    <property type="entry name" value="Jelly Rolls"/>
    <property type="match status" value="1"/>
</dbReference>
<dbReference type="CDD" id="cd07042">
    <property type="entry name" value="STAS_SulP_like_sulfate_transporter"/>
    <property type="match status" value="1"/>
</dbReference>
<feature type="domain" description="STAS" evidence="3">
    <location>
        <begin position="493"/>
        <end position="581"/>
    </location>
</feature>
<feature type="transmembrane region" description="Helical" evidence="2">
    <location>
        <begin position="178"/>
        <end position="198"/>
    </location>
</feature>
<keyword evidence="2" id="KW-1133">Transmembrane helix</keyword>
<feature type="transmembrane region" description="Helical" evidence="2">
    <location>
        <begin position="421"/>
        <end position="452"/>
    </location>
</feature>
<keyword evidence="2" id="KW-0812">Transmembrane</keyword>
<dbReference type="PROSITE" id="PS50801">
    <property type="entry name" value="STAS"/>
    <property type="match status" value="1"/>
</dbReference>
<feature type="transmembrane region" description="Helical" evidence="2">
    <location>
        <begin position="386"/>
        <end position="409"/>
    </location>
</feature>
<feature type="transmembrane region" description="Helical" evidence="2">
    <location>
        <begin position="33"/>
        <end position="52"/>
    </location>
</feature>
<reference evidence="4 5" key="1">
    <citation type="journal article" date="2023" name="Commun. Biol.">
        <title>Genome analysis of Parmales, the sister group of diatoms, reveals the evolutionary specialization of diatoms from phago-mixotrophs to photoautotrophs.</title>
        <authorList>
            <person name="Ban H."/>
            <person name="Sato S."/>
            <person name="Yoshikawa S."/>
            <person name="Yamada K."/>
            <person name="Nakamura Y."/>
            <person name="Ichinomiya M."/>
            <person name="Sato N."/>
            <person name="Blanc-Mathieu R."/>
            <person name="Endo H."/>
            <person name="Kuwata A."/>
            <person name="Ogata H."/>
        </authorList>
    </citation>
    <scope>NUCLEOTIDE SEQUENCE [LARGE SCALE GENOMIC DNA]</scope>
</reference>
<feature type="compositionally biased region" description="Basic and acidic residues" evidence="1">
    <location>
        <begin position="616"/>
        <end position="633"/>
    </location>
</feature>
<dbReference type="Pfam" id="PF01740">
    <property type="entry name" value="STAS"/>
    <property type="match status" value="1"/>
</dbReference>
<comment type="caution">
    <text evidence="4">The sequence shown here is derived from an EMBL/GenBank/DDBJ whole genome shotgun (WGS) entry which is preliminary data.</text>
</comment>
<dbReference type="SUPFAM" id="SSF52091">
    <property type="entry name" value="SpoIIaa-like"/>
    <property type="match status" value="1"/>
</dbReference>
<accession>A0ABQ6NBS2</accession>
<feature type="transmembrane region" description="Helical" evidence="2">
    <location>
        <begin position="210"/>
        <end position="230"/>
    </location>
</feature>
<dbReference type="InterPro" id="IPR014710">
    <property type="entry name" value="RmlC-like_jellyroll"/>
</dbReference>
<feature type="region of interest" description="Disordered" evidence="1">
    <location>
        <begin position="613"/>
        <end position="633"/>
    </location>
</feature>
<keyword evidence="5" id="KW-1185">Reference proteome</keyword>
<sequence>MKSFLITFGVVQVGIGLSVLVASETTLTFRTCFTLIMNSFLCASPVFTLINFNEFPGSYGSPDPFVLPFVMSIANLISEKVSADPNCSEAHFLPTFLLAWATLSLLMSLLMFSMTAKAVPRSVRKLLNFGQFIPYPVLAGMMVSVGIYLIKMAMFLITSSANPNNIPVTALLHSKPELLPVVGVALVPPAILYLLTLLPNQDSLVPKNGLLIVMAATAIVPNILAFAGILSRDASFLFLPTSLMAPSPSAVSVSPLYNLSTIRPSTICTSAYTRALPSVLSSAVVILMRISVQIPAFMKTLSISTAAYEPPSRGTKKTSFQASPLVLRAYSLTFFVQPFVSSVFYVTQNAASIGTFCKYDCMNLAPYFFHLATIALVRVLHIESVIMVPTICLSTFSFYLAGGIFNIWLVRPFNLLTRTEFSFVLLFAILSEIVGVLPSVGIVSSICSLFFVGSVTRSGVIKFIGTGVALRSSVDRQTSEVSLLNENCDKLQIVCLQSHLFFGNAMEIQGYVDTMFKDANDTSPDLPPLPSVLVMDLNLVIGVDLAAAGVFQEIVEMCRLNNCKVIFSGLASEVRRLFEKTCGEMDVASDLDVALAMAEDELLRMEGSVLLQQAQSDERQRRHDSFAEGEEDDRKRDGFMHALKEVRGIYNLPVAVEETLKSLAPLVHPVNLLPGESLYDELANKLGLVVGNNEMETRGLFFIEHGQVRVEKDPDASTSHAASLKRRMNNLLNESSLTRINARTRRLGRVQEGMKRLMKKGGLKAGTTFRLATRGAGNIIGTREVATGMKAAGNYYAVTESRLFFLPLGEIQKLEARDPKVALAISQTVSNALASALDLSYERTNQYFEVLTSKDVVKPKSRKVMARVNAALERMDM</sequence>
<dbReference type="EMBL" id="BRYB01006603">
    <property type="protein sequence ID" value="GMI52877.1"/>
    <property type="molecule type" value="Genomic_DNA"/>
</dbReference>
<dbReference type="PANTHER" id="PTHR43310">
    <property type="entry name" value="SULFATE TRANSPORTER YBAR-RELATED"/>
    <property type="match status" value="1"/>
</dbReference>
<evidence type="ECO:0000313" key="4">
    <source>
        <dbReference type="EMBL" id="GMI52877.1"/>
    </source>
</evidence>
<evidence type="ECO:0000256" key="2">
    <source>
        <dbReference type="SAM" id="Phobius"/>
    </source>
</evidence>
<gene>
    <name evidence="4" type="ORF">TeGR_g10426</name>
</gene>
<keyword evidence="2" id="KW-0472">Membrane</keyword>
<evidence type="ECO:0000313" key="5">
    <source>
        <dbReference type="Proteomes" id="UP001165060"/>
    </source>
</evidence>
<feature type="transmembrane region" description="Helical" evidence="2">
    <location>
        <begin position="137"/>
        <end position="158"/>
    </location>
</feature>
<name>A0ABQ6NBS2_9STRA</name>
<dbReference type="InterPro" id="IPR036513">
    <property type="entry name" value="STAS_dom_sf"/>
</dbReference>
<dbReference type="PANTHER" id="PTHR43310:SF1">
    <property type="entry name" value="SULFATE TRANSPORTER YBAR-RELATED"/>
    <property type="match status" value="1"/>
</dbReference>
<organism evidence="4 5">
    <name type="scientific">Tetraparma gracilis</name>
    <dbReference type="NCBI Taxonomy" id="2962635"/>
    <lineage>
        <taxon>Eukaryota</taxon>
        <taxon>Sar</taxon>
        <taxon>Stramenopiles</taxon>
        <taxon>Ochrophyta</taxon>
        <taxon>Bolidophyceae</taxon>
        <taxon>Parmales</taxon>
        <taxon>Triparmaceae</taxon>
        <taxon>Tetraparma</taxon>
    </lineage>
</organism>
<feature type="transmembrane region" description="Helical" evidence="2">
    <location>
        <begin position="359"/>
        <end position="380"/>
    </location>
</feature>
<feature type="transmembrane region" description="Helical" evidence="2">
    <location>
        <begin position="329"/>
        <end position="347"/>
    </location>
</feature>